<comment type="catalytic activity">
    <reaction evidence="27">
        <text>a 1-O-alkyl-2-acyl-sn-glycero-3-phosphocholine + H2O = a 1-O-alkyl-sn-glycero-3-phosphocholine + a fatty acid + H(+)</text>
        <dbReference type="Rhea" id="RHEA:36231"/>
        <dbReference type="ChEBI" id="CHEBI:15377"/>
        <dbReference type="ChEBI" id="CHEBI:15378"/>
        <dbReference type="ChEBI" id="CHEBI:28868"/>
        <dbReference type="ChEBI" id="CHEBI:30909"/>
        <dbReference type="ChEBI" id="CHEBI:36702"/>
        <dbReference type="EC" id="3.1.1.4"/>
    </reaction>
    <physiologicalReaction direction="left-to-right" evidence="27">
        <dbReference type="Rhea" id="RHEA:36232"/>
    </physiologicalReaction>
</comment>
<evidence type="ECO:0000256" key="32">
    <source>
        <dbReference type="ARBA" id="ARBA00048386"/>
    </source>
</evidence>
<evidence type="ECO:0000256" key="38">
    <source>
        <dbReference type="ARBA" id="ARBA00048872"/>
    </source>
</evidence>
<comment type="subcellular location">
    <subcellularLocation>
        <location evidence="1">Apical cell membrane</location>
        <topology evidence="1">Single-pass type I membrane protein</topology>
    </subcellularLocation>
</comment>
<comment type="catalytic activity">
    <reaction evidence="25">
        <text>2,3-di-(9Z)-octadecenoyl-sn-glycerol + H2O = 3-(9Z-octadecenoyl)-sn-glycerol + (9Z)-octadecenoate + H(+)</text>
        <dbReference type="Rhea" id="RHEA:42604"/>
        <dbReference type="ChEBI" id="CHEBI:15377"/>
        <dbReference type="ChEBI" id="CHEBI:15378"/>
        <dbReference type="ChEBI" id="CHEBI:30823"/>
        <dbReference type="ChEBI" id="CHEBI:75824"/>
        <dbReference type="ChEBI" id="CHEBI:75938"/>
    </reaction>
    <physiologicalReaction direction="left-to-right" evidence="25">
        <dbReference type="Rhea" id="RHEA:42605"/>
    </physiologicalReaction>
</comment>
<comment type="catalytic activity">
    <reaction evidence="33">
        <text>a 1-acyl-sn-glycero-3-phosphocholine + H2O = sn-glycerol 3-phosphocholine + a fatty acid + H(+)</text>
        <dbReference type="Rhea" id="RHEA:15177"/>
        <dbReference type="ChEBI" id="CHEBI:15377"/>
        <dbReference type="ChEBI" id="CHEBI:15378"/>
        <dbReference type="ChEBI" id="CHEBI:16870"/>
        <dbReference type="ChEBI" id="CHEBI:28868"/>
        <dbReference type="ChEBI" id="CHEBI:58168"/>
        <dbReference type="EC" id="3.1.1.5"/>
    </reaction>
    <physiologicalReaction direction="left-to-right" evidence="33">
        <dbReference type="Rhea" id="RHEA:15178"/>
    </physiologicalReaction>
</comment>
<dbReference type="Pfam" id="PF00657">
    <property type="entry name" value="Lipase_GDSL"/>
    <property type="match status" value="1"/>
</dbReference>
<evidence type="ECO:0000256" key="19">
    <source>
        <dbReference type="ARBA" id="ARBA00033022"/>
    </source>
</evidence>
<evidence type="ECO:0000313" key="45">
    <source>
        <dbReference type="Proteomes" id="UP000663879"/>
    </source>
</evidence>
<comment type="catalytic activity">
    <reaction evidence="22">
        <text>1,3-dihexadecanoyl-2-(9Z-octadecenoyl)glycerol + H2O = 1-hexadecanoyl-2-(9Z-octadecenoyl)-glycerol + hexadecanoate + H(+)</text>
        <dbReference type="Rhea" id="RHEA:40979"/>
        <dbReference type="ChEBI" id="CHEBI:7896"/>
        <dbReference type="ChEBI" id="CHEBI:15377"/>
        <dbReference type="ChEBI" id="CHEBI:15378"/>
        <dbReference type="ChEBI" id="CHEBI:75585"/>
        <dbReference type="ChEBI" id="CHEBI:75688"/>
    </reaction>
    <physiologicalReaction direction="left-to-right" evidence="22">
        <dbReference type="Rhea" id="RHEA:40980"/>
    </physiologicalReaction>
</comment>
<sequence length="382" mass="43160">MNFIKLVSFFMSISFFNCAEFNDEYYKLIEEHALETNELMANITSHRIALKNEFKCPRPTSVHTLRPNDIEIIGALGDSLTAANGAKAFTYIGLLEEYRGFSWSIGGQIPDLNKSITLPKKDILRKFNDKIYGASIGSGNYKSKCAVFNFAQPGKTSWELLSQANEMIDRMNSTKTIDFLNSWKLITIFIGGNDLCKFCTNKTKYTSDNYIKNIRTTLDYLKENLPRALINLVSPLDVSSLEKLSAVTCRIWQMALCSCALLKSERGALLNLTKEVQTKTEVLINSGIYDTSDDFTVVIQPFMKNVSPAKNEGSIDYSYFAPDCLHFSVKGHEASAIELWNSMLTPVGLKPEKWINIEHNLLCPTKDSPYIFTNKNSKKKEM</sequence>
<evidence type="ECO:0000256" key="11">
    <source>
        <dbReference type="ARBA" id="ARBA00023136"/>
    </source>
</evidence>
<comment type="catalytic activity">
    <reaction evidence="15">
        <text>a 1,2-diacyl-sn-glycero-3-phosphocholine + H2O = a 1-acyl-sn-glycero-3-phosphocholine + a fatty acid + H(+)</text>
        <dbReference type="Rhea" id="RHEA:15801"/>
        <dbReference type="ChEBI" id="CHEBI:15377"/>
        <dbReference type="ChEBI" id="CHEBI:15378"/>
        <dbReference type="ChEBI" id="CHEBI:28868"/>
        <dbReference type="ChEBI" id="CHEBI:57643"/>
        <dbReference type="ChEBI" id="CHEBI:58168"/>
        <dbReference type="EC" id="3.1.1.4"/>
    </reaction>
    <physiologicalReaction direction="left-to-right" evidence="15">
        <dbReference type="Rhea" id="RHEA:15802"/>
    </physiologicalReaction>
</comment>
<dbReference type="OrthoDB" id="10265800at2759"/>
<evidence type="ECO:0000256" key="20">
    <source>
        <dbReference type="ARBA" id="ARBA00045916"/>
    </source>
</evidence>
<evidence type="ECO:0000313" key="44">
    <source>
        <dbReference type="EMBL" id="CAF1084675.1"/>
    </source>
</evidence>
<evidence type="ECO:0000256" key="26">
    <source>
        <dbReference type="ARBA" id="ARBA00048015"/>
    </source>
</evidence>
<keyword evidence="45" id="KW-1185">Reference proteome</keyword>
<evidence type="ECO:0000256" key="8">
    <source>
        <dbReference type="ARBA" id="ARBA00022801"/>
    </source>
</evidence>
<dbReference type="AlphaFoldDB" id="A0A814MZ01"/>
<dbReference type="FunFam" id="3.40.50.1110:FF:000005">
    <property type="entry name" value="Phospholipase B1"/>
    <property type="match status" value="1"/>
</dbReference>
<gene>
    <name evidence="44" type="ORF">OXX778_LOCUS20366</name>
</gene>
<comment type="catalytic activity">
    <reaction evidence="29">
        <text>1,2-dihexadecanoyl-sn-glycero-3-phosphocholine + H2O = 1-hexadecanoyl-sn-glycero-3-phosphocholine + hexadecanoate + H(+)</text>
        <dbReference type="Rhea" id="RHEA:41223"/>
        <dbReference type="ChEBI" id="CHEBI:7896"/>
        <dbReference type="ChEBI" id="CHEBI:15377"/>
        <dbReference type="ChEBI" id="CHEBI:15378"/>
        <dbReference type="ChEBI" id="CHEBI:72998"/>
        <dbReference type="ChEBI" id="CHEBI:72999"/>
    </reaction>
    <physiologicalReaction direction="left-to-right" evidence="29">
        <dbReference type="Rhea" id="RHEA:41224"/>
    </physiologicalReaction>
</comment>
<comment type="catalytic activity">
    <reaction evidence="37">
        <text>1,3-dihexadecanoyl-2-(9Z-octadecenoyl)glycerol + H2O = 1,3-dihexadecanoylglycerol + (9Z)-octadecenoate + H(+)</text>
        <dbReference type="Rhea" id="RHEA:40983"/>
        <dbReference type="ChEBI" id="CHEBI:15377"/>
        <dbReference type="ChEBI" id="CHEBI:15378"/>
        <dbReference type="ChEBI" id="CHEBI:30823"/>
        <dbReference type="ChEBI" id="CHEBI:75688"/>
        <dbReference type="ChEBI" id="CHEBI:77619"/>
    </reaction>
    <physiologicalReaction direction="left-to-right" evidence="37">
        <dbReference type="Rhea" id="RHEA:40984"/>
    </physiologicalReaction>
</comment>
<comment type="catalytic activity">
    <reaction evidence="28">
        <text>1,2-di-(9Z-octadecenoyl)-sn-glycero-3-phosphocholine + H2O = 1-(9Z-octadecenoyl)-sn-glycero-3-phosphocholine + (9Z)-octadecenoate + H(+)</text>
        <dbReference type="Rhea" id="RHEA:40923"/>
        <dbReference type="ChEBI" id="CHEBI:15377"/>
        <dbReference type="ChEBI" id="CHEBI:15378"/>
        <dbReference type="ChEBI" id="CHEBI:28610"/>
        <dbReference type="ChEBI" id="CHEBI:30823"/>
        <dbReference type="ChEBI" id="CHEBI:74669"/>
    </reaction>
    <physiologicalReaction direction="left-to-right" evidence="28">
        <dbReference type="Rhea" id="RHEA:40924"/>
    </physiologicalReaction>
</comment>
<comment type="similarity">
    <text evidence="2">Belongs to the 'GDSL' lipolytic enzyme family. Phospholipase B1 subfamily.</text>
</comment>
<comment type="catalytic activity">
    <reaction evidence="39">
        <text>1-hexadecanoyl-2-(9Z)-octadecenoyl-3-octadecanoyl-sn-glycerol + H2O = 1-hexadecanoyl-3-octadecanoyl-sn-glycerol + (9Z)-octadecenoate + H(+)</text>
        <dbReference type="Rhea" id="RHEA:41103"/>
        <dbReference type="ChEBI" id="CHEBI:15377"/>
        <dbReference type="ChEBI" id="CHEBI:15378"/>
        <dbReference type="ChEBI" id="CHEBI:30823"/>
        <dbReference type="ChEBI" id="CHEBI:77623"/>
        <dbReference type="ChEBI" id="CHEBI:77624"/>
    </reaction>
    <physiologicalReaction direction="left-to-right" evidence="39">
        <dbReference type="Rhea" id="RHEA:41104"/>
    </physiologicalReaction>
</comment>
<dbReference type="EMBL" id="CAJNOC010006731">
    <property type="protein sequence ID" value="CAF1084675.1"/>
    <property type="molecule type" value="Genomic_DNA"/>
</dbReference>
<evidence type="ECO:0000256" key="34">
    <source>
        <dbReference type="ARBA" id="ARBA00048613"/>
    </source>
</evidence>
<keyword evidence="8" id="KW-0378">Hydrolase</keyword>
<evidence type="ECO:0000256" key="9">
    <source>
        <dbReference type="ARBA" id="ARBA00022989"/>
    </source>
</evidence>
<comment type="catalytic activity">
    <reaction evidence="38">
        <text>1-O-hexadecyl-2-(9Z)-octadecenoyl-sn-glycero-3-phosphocholine + H2O = 1-O-hexadecyl-sn-glycero-3-phosphocholine + (9Z)-octadecenoate + H(+)</text>
        <dbReference type="Rhea" id="RHEA:40915"/>
        <dbReference type="ChEBI" id="CHEBI:15377"/>
        <dbReference type="ChEBI" id="CHEBI:15378"/>
        <dbReference type="ChEBI" id="CHEBI:30823"/>
        <dbReference type="ChEBI" id="CHEBI:34112"/>
        <dbReference type="ChEBI" id="CHEBI:64496"/>
    </reaction>
    <physiologicalReaction direction="left-to-right" evidence="38">
        <dbReference type="Rhea" id="RHEA:40916"/>
    </physiologicalReaction>
</comment>
<evidence type="ECO:0000256" key="30">
    <source>
        <dbReference type="ARBA" id="ARBA00048362"/>
    </source>
</evidence>
<evidence type="ECO:0000256" key="12">
    <source>
        <dbReference type="ARBA" id="ARBA00023180"/>
    </source>
</evidence>
<reference evidence="44" key="1">
    <citation type="submission" date="2021-02" db="EMBL/GenBank/DDBJ databases">
        <authorList>
            <person name="Nowell W R."/>
        </authorList>
    </citation>
    <scope>NUCLEOTIDE SEQUENCE</scope>
    <source>
        <strain evidence="44">Ploen Becks lab</strain>
    </source>
</reference>
<evidence type="ECO:0000256" key="2">
    <source>
        <dbReference type="ARBA" id="ARBA00009979"/>
    </source>
</evidence>
<dbReference type="InterPro" id="IPR036514">
    <property type="entry name" value="SGNH_hydro_sf"/>
</dbReference>
<keyword evidence="12" id="KW-0325">Glycoprotein</keyword>
<accession>A0A814MZ01</accession>
<evidence type="ECO:0000256" key="21">
    <source>
        <dbReference type="ARBA" id="ARBA00047324"/>
    </source>
</evidence>
<keyword evidence="4" id="KW-1003">Cell membrane</keyword>
<keyword evidence="6 43" id="KW-0732">Signal</keyword>
<comment type="catalytic activity">
    <reaction evidence="35">
        <text>1-hexadecanoyl-sn-glycero-3-phosphocholine + H2O = sn-glycerol 3-phosphocholine + hexadecanoate + H(+)</text>
        <dbReference type="Rhea" id="RHEA:40435"/>
        <dbReference type="ChEBI" id="CHEBI:7896"/>
        <dbReference type="ChEBI" id="CHEBI:15377"/>
        <dbReference type="ChEBI" id="CHEBI:15378"/>
        <dbReference type="ChEBI" id="CHEBI:16870"/>
        <dbReference type="ChEBI" id="CHEBI:72998"/>
    </reaction>
    <physiologicalReaction direction="left-to-right" evidence="35">
        <dbReference type="Rhea" id="RHEA:40436"/>
    </physiologicalReaction>
</comment>
<comment type="catalytic activity">
    <reaction evidence="36">
        <text>1-hexadecanoyl-2-(9Z-octadecenoyl)-sn-glycero-3-phosphocholine + H2O = 1-hexadecanoyl-sn-glycero-3-phosphocholine + (9Z)-octadecenoate + H(+)</text>
        <dbReference type="Rhea" id="RHEA:38779"/>
        <dbReference type="ChEBI" id="CHEBI:15377"/>
        <dbReference type="ChEBI" id="CHEBI:15378"/>
        <dbReference type="ChEBI" id="CHEBI:30823"/>
        <dbReference type="ChEBI" id="CHEBI:72998"/>
        <dbReference type="ChEBI" id="CHEBI:73001"/>
    </reaction>
    <physiologicalReaction direction="left-to-right" evidence="36">
        <dbReference type="Rhea" id="RHEA:38780"/>
    </physiologicalReaction>
</comment>
<comment type="catalytic activity">
    <reaction evidence="23">
        <text>1-(9Z-octadecenoyl)-glycerol + H2O = glycerol + (9Z)-octadecenoate + H(+)</text>
        <dbReference type="Rhea" id="RHEA:38487"/>
        <dbReference type="ChEBI" id="CHEBI:15377"/>
        <dbReference type="ChEBI" id="CHEBI:15378"/>
        <dbReference type="ChEBI" id="CHEBI:17754"/>
        <dbReference type="ChEBI" id="CHEBI:30823"/>
        <dbReference type="ChEBI" id="CHEBI:75342"/>
    </reaction>
    <physiologicalReaction direction="left-to-right" evidence="23">
        <dbReference type="Rhea" id="RHEA:38488"/>
    </physiologicalReaction>
</comment>
<dbReference type="GO" id="GO:0050253">
    <property type="term" value="F:retinyl-palmitate esterase activity"/>
    <property type="evidence" value="ECO:0007669"/>
    <property type="project" value="TreeGrafter"/>
</dbReference>
<evidence type="ECO:0000256" key="16">
    <source>
        <dbReference type="ARBA" id="ARBA00029723"/>
    </source>
</evidence>
<evidence type="ECO:0000256" key="13">
    <source>
        <dbReference type="ARBA" id="ARBA00023369"/>
    </source>
</evidence>
<dbReference type="Proteomes" id="UP000663879">
    <property type="component" value="Unassembled WGS sequence"/>
</dbReference>
<evidence type="ECO:0000256" key="41">
    <source>
        <dbReference type="ARBA" id="ARBA00049372"/>
    </source>
</evidence>
<keyword evidence="11" id="KW-0472">Membrane</keyword>
<comment type="catalytic activity">
    <reaction evidence="34">
        <text>1-hexadecanoyl-2-(9Z-octadecenoyl)-sn-glycero-3-phosphoethanolamine + H2O = 1-hexadecanoyl-sn-glycero-3-phosphoethanolamine + (9Z)-octadecenoate + H(+)</text>
        <dbReference type="Rhea" id="RHEA:40911"/>
        <dbReference type="ChEBI" id="CHEBI:15377"/>
        <dbReference type="ChEBI" id="CHEBI:15378"/>
        <dbReference type="ChEBI" id="CHEBI:30823"/>
        <dbReference type="ChEBI" id="CHEBI:73004"/>
        <dbReference type="ChEBI" id="CHEBI:73007"/>
    </reaction>
    <physiologicalReaction direction="left-to-right" evidence="34">
        <dbReference type="Rhea" id="RHEA:40912"/>
    </physiologicalReaction>
</comment>
<keyword evidence="7" id="KW-0677">Repeat</keyword>
<evidence type="ECO:0000256" key="31">
    <source>
        <dbReference type="ARBA" id="ARBA00048374"/>
    </source>
</evidence>
<name>A0A814MZ01_9BILA</name>
<evidence type="ECO:0000256" key="15">
    <source>
        <dbReference type="ARBA" id="ARBA00023422"/>
    </source>
</evidence>
<evidence type="ECO:0000256" key="7">
    <source>
        <dbReference type="ARBA" id="ARBA00022737"/>
    </source>
</evidence>
<evidence type="ECO:0000256" key="40">
    <source>
        <dbReference type="ARBA" id="ARBA00049363"/>
    </source>
</evidence>
<evidence type="ECO:0000256" key="5">
    <source>
        <dbReference type="ARBA" id="ARBA00022692"/>
    </source>
</evidence>
<evidence type="ECO:0000256" key="36">
    <source>
        <dbReference type="ARBA" id="ARBA00048699"/>
    </source>
</evidence>
<keyword evidence="10" id="KW-0443">Lipid metabolism</keyword>
<evidence type="ECO:0000256" key="37">
    <source>
        <dbReference type="ARBA" id="ARBA00048869"/>
    </source>
</evidence>
<evidence type="ECO:0000256" key="35">
    <source>
        <dbReference type="ARBA" id="ARBA00048656"/>
    </source>
</evidence>
<evidence type="ECO:0000256" key="25">
    <source>
        <dbReference type="ARBA" id="ARBA00048011"/>
    </source>
</evidence>
<feature type="chain" id="PRO_5032355519" description="Phospholipase B1, membrane-associated" evidence="43">
    <location>
        <begin position="19"/>
        <end position="382"/>
    </location>
</feature>
<comment type="function">
    <text evidence="20">Calcium-independent membrane-associated phospholipase that catalyzes complete diacylation of phospholipids by hydrolyzing both sn-1 and sn-2 fatty acyl chains attached to the glycerol backbone (phospholipase B activity). Has dual phospholipase and lysophospholipase activities toward diacylphospholipids. Preferentially cleaves sn-2 ester bonds over sn-1 bonds. Acts as a lipase toward glycerolipid substrates. Hydrolyzes fatty acyl chains of diacylglycerols with preference for the sn-2 position and of triacylglycerols with not positional selectivity. May also hydrolyze long chain retinyl esters such as retinyl palmitate. May contribute to digestion of dietary phospholipids, glycerolipids and retinoids, facilitating lipid absorption at the brush border.</text>
</comment>
<feature type="signal peptide" evidence="43">
    <location>
        <begin position="1"/>
        <end position="18"/>
    </location>
</feature>
<keyword evidence="9" id="KW-1133">Transmembrane helix</keyword>
<evidence type="ECO:0000256" key="22">
    <source>
        <dbReference type="ARBA" id="ARBA00047363"/>
    </source>
</evidence>
<comment type="catalytic activity">
    <reaction evidence="13">
        <text>a triacylglycerol + H2O = a diacylglycerol + a fatty acid + H(+)</text>
        <dbReference type="Rhea" id="RHEA:12044"/>
        <dbReference type="ChEBI" id="CHEBI:15377"/>
        <dbReference type="ChEBI" id="CHEBI:15378"/>
        <dbReference type="ChEBI" id="CHEBI:17855"/>
        <dbReference type="ChEBI" id="CHEBI:18035"/>
        <dbReference type="ChEBI" id="CHEBI:28868"/>
        <dbReference type="EC" id="3.1.1.3"/>
    </reaction>
    <physiologicalReaction direction="left-to-right" evidence="13">
        <dbReference type="Rhea" id="RHEA:12045"/>
    </physiologicalReaction>
</comment>
<dbReference type="InterPro" id="IPR001087">
    <property type="entry name" value="GDSL"/>
</dbReference>
<comment type="catalytic activity">
    <reaction evidence="41">
        <text>1,3-di-(9Z-octadecenoyl)-glycerol + H2O = 1-(9Z-octadecenoyl)-glycerol + (9Z)-octadecenoate + H(+)</text>
        <dbReference type="Rhea" id="RHEA:39939"/>
        <dbReference type="ChEBI" id="CHEBI:15377"/>
        <dbReference type="ChEBI" id="CHEBI:15378"/>
        <dbReference type="ChEBI" id="CHEBI:30823"/>
        <dbReference type="ChEBI" id="CHEBI:75342"/>
        <dbReference type="ChEBI" id="CHEBI:75735"/>
    </reaction>
    <physiologicalReaction direction="left-to-right" evidence="41">
        <dbReference type="Rhea" id="RHEA:39940"/>
    </physiologicalReaction>
</comment>
<comment type="caution">
    <text evidence="44">The sequence shown here is derived from an EMBL/GenBank/DDBJ whole genome shotgun (WGS) entry which is preliminary data.</text>
</comment>
<comment type="catalytic activity">
    <reaction evidence="40">
        <text>1,2-dihexadecanoyl-sn-glycero-3-phosphocholine + 2 H2O = sn-glycerol 3-phosphocholine + 2 hexadecanoate + 2 H(+)</text>
        <dbReference type="Rhea" id="RHEA:40975"/>
        <dbReference type="ChEBI" id="CHEBI:7896"/>
        <dbReference type="ChEBI" id="CHEBI:15377"/>
        <dbReference type="ChEBI" id="CHEBI:15378"/>
        <dbReference type="ChEBI" id="CHEBI:16870"/>
        <dbReference type="ChEBI" id="CHEBI:72999"/>
    </reaction>
    <physiologicalReaction direction="left-to-right" evidence="40">
        <dbReference type="Rhea" id="RHEA:40976"/>
    </physiologicalReaction>
</comment>
<dbReference type="Gene3D" id="3.40.50.1110">
    <property type="entry name" value="SGNH hydrolase"/>
    <property type="match status" value="1"/>
</dbReference>
<dbReference type="SUPFAM" id="SSF52266">
    <property type="entry name" value="SGNH hydrolase"/>
    <property type="match status" value="1"/>
</dbReference>
<evidence type="ECO:0000256" key="28">
    <source>
        <dbReference type="ARBA" id="ARBA00048058"/>
    </source>
</evidence>
<evidence type="ECO:0000256" key="43">
    <source>
        <dbReference type="SAM" id="SignalP"/>
    </source>
</evidence>
<comment type="catalytic activity">
    <reaction evidence="31">
        <text>1-octadecanoyl-2-(9Z,12Z)-octadecadienoyl-sn-glycerol + H2O = 1-octadecanoyl-sn-glycerol + (9Z,12Z)-octadecadienoate + H(+)</text>
        <dbReference type="Rhea" id="RHEA:40927"/>
        <dbReference type="ChEBI" id="CHEBI:15377"/>
        <dbReference type="ChEBI" id="CHEBI:15378"/>
        <dbReference type="ChEBI" id="CHEBI:30245"/>
        <dbReference type="ChEBI" id="CHEBI:75550"/>
        <dbReference type="ChEBI" id="CHEBI:77097"/>
    </reaction>
    <physiologicalReaction direction="left-to-right" evidence="31">
        <dbReference type="Rhea" id="RHEA:40928"/>
    </physiologicalReaction>
</comment>
<keyword evidence="5" id="KW-0812">Transmembrane</keyword>
<dbReference type="GO" id="GO:0031526">
    <property type="term" value="C:brush border membrane"/>
    <property type="evidence" value="ECO:0007669"/>
    <property type="project" value="TreeGrafter"/>
</dbReference>
<comment type="catalytic activity">
    <reaction evidence="42">
        <text>2-(9Z-octadecenoyl)-glycerol + H2O = glycerol + (9Z)-octadecenoate + H(+)</text>
        <dbReference type="Rhea" id="RHEA:38491"/>
        <dbReference type="ChEBI" id="CHEBI:15377"/>
        <dbReference type="ChEBI" id="CHEBI:15378"/>
        <dbReference type="ChEBI" id="CHEBI:17754"/>
        <dbReference type="ChEBI" id="CHEBI:30823"/>
        <dbReference type="ChEBI" id="CHEBI:73990"/>
    </reaction>
    <physiologicalReaction direction="left-to-right" evidence="42">
        <dbReference type="Rhea" id="RHEA:38492"/>
    </physiologicalReaction>
</comment>
<evidence type="ECO:0000256" key="24">
    <source>
        <dbReference type="ARBA" id="ARBA00047459"/>
    </source>
</evidence>
<dbReference type="GO" id="GO:0004806">
    <property type="term" value="F:triacylglycerol lipase activity"/>
    <property type="evidence" value="ECO:0007669"/>
    <property type="project" value="UniProtKB-EC"/>
</dbReference>
<comment type="catalytic activity">
    <reaction evidence="14">
        <text>1-hexadecanoyl-2-(9Z,12Z-octadecadienoyl)-sn-glycero-3-phosphocholine + H2O = (9Z,12Z)-octadecadienoate + 1-hexadecanoyl-sn-glycero-3-phosphocholine + H(+)</text>
        <dbReference type="Rhea" id="RHEA:40811"/>
        <dbReference type="ChEBI" id="CHEBI:15377"/>
        <dbReference type="ChEBI" id="CHEBI:15378"/>
        <dbReference type="ChEBI" id="CHEBI:30245"/>
        <dbReference type="ChEBI" id="CHEBI:72998"/>
        <dbReference type="ChEBI" id="CHEBI:73002"/>
    </reaction>
    <physiologicalReaction direction="left-to-right" evidence="14">
        <dbReference type="Rhea" id="RHEA:40812"/>
    </physiologicalReaction>
</comment>
<evidence type="ECO:0000256" key="39">
    <source>
        <dbReference type="ARBA" id="ARBA00048939"/>
    </source>
</evidence>
<dbReference type="InterPro" id="IPR038885">
    <property type="entry name" value="PLB1"/>
</dbReference>
<comment type="catalytic activity">
    <reaction evidence="32">
        <text>1,2,3-tri-(9Z-octadecenoyl)-glycerol + H2O = di-(9Z)-octadecenoylglycerol + (9Z)-octadecenoate + H(+)</text>
        <dbReference type="Rhea" id="RHEA:38575"/>
        <dbReference type="ChEBI" id="CHEBI:15377"/>
        <dbReference type="ChEBI" id="CHEBI:15378"/>
        <dbReference type="ChEBI" id="CHEBI:30823"/>
        <dbReference type="ChEBI" id="CHEBI:53753"/>
        <dbReference type="ChEBI" id="CHEBI:75945"/>
    </reaction>
    <physiologicalReaction direction="left-to-right" evidence="32">
        <dbReference type="Rhea" id="RHEA:38576"/>
    </physiologicalReaction>
</comment>
<evidence type="ECO:0000256" key="18">
    <source>
        <dbReference type="ARBA" id="ARBA00031485"/>
    </source>
</evidence>
<dbReference type="CDD" id="cd01824">
    <property type="entry name" value="Phospholipase_B_like"/>
    <property type="match status" value="1"/>
</dbReference>
<evidence type="ECO:0000256" key="3">
    <source>
        <dbReference type="ARBA" id="ARBA00015133"/>
    </source>
</evidence>
<evidence type="ECO:0000256" key="14">
    <source>
        <dbReference type="ARBA" id="ARBA00023408"/>
    </source>
</evidence>
<evidence type="ECO:0000256" key="33">
    <source>
        <dbReference type="ARBA" id="ARBA00048454"/>
    </source>
</evidence>
<dbReference type="PANTHER" id="PTHR21325">
    <property type="entry name" value="PHOSPHOLIPASE B, PLB1"/>
    <property type="match status" value="1"/>
</dbReference>
<dbReference type="InterPro" id="IPR035547">
    <property type="entry name" value="Phospholipase_B"/>
</dbReference>
<evidence type="ECO:0000256" key="1">
    <source>
        <dbReference type="ARBA" id="ARBA00004247"/>
    </source>
</evidence>
<evidence type="ECO:0000256" key="10">
    <source>
        <dbReference type="ARBA" id="ARBA00023098"/>
    </source>
</evidence>
<dbReference type="GO" id="GO:0004623">
    <property type="term" value="F:phospholipase A2 activity"/>
    <property type="evidence" value="ECO:0007669"/>
    <property type="project" value="UniProtKB-EC"/>
</dbReference>
<evidence type="ECO:0000256" key="6">
    <source>
        <dbReference type="ARBA" id="ARBA00022729"/>
    </source>
</evidence>
<evidence type="ECO:0000256" key="27">
    <source>
        <dbReference type="ARBA" id="ARBA00048049"/>
    </source>
</evidence>
<evidence type="ECO:0000256" key="42">
    <source>
        <dbReference type="ARBA" id="ARBA00049461"/>
    </source>
</evidence>
<evidence type="ECO:0000256" key="23">
    <source>
        <dbReference type="ARBA" id="ARBA00047438"/>
    </source>
</evidence>
<comment type="catalytic activity">
    <reaction evidence="21">
        <text>1-hexadecanoyl-2-(9Z)-octadecenoyl-3-octadecanoyl-sn-glycerol + H2O = 2-(9Z-octadecenoyl)-3-octadecanoyl-sn-glycerol + hexadecanoate + H(+)</text>
        <dbReference type="Rhea" id="RHEA:41107"/>
        <dbReference type="ChEBI" id="CHEBI:7896"/>
        <dbReference type="ChEBI" id="CHEBI:15377"/>
        <dbReference type="ChEBI" id="CHEBI:15378"/>
        <dbReference type="ChEBI" id="CHEBI:75558"/>
        <dbReference type="ChEBI" id="CHEBI:77623"/>
    </reaction>
    <physiologicalReaction direction="left-to-right" evidence="21">
        <dbReference type="Rhea" id="RHEA:41108"/>
    </physiologicalReaction>
</comment>
<evidence type="ECO:0000256" key="17">
    <source>
        <dbReference type="ARBA" id="ARBA00031182"/>
    </source>
</evidence>
<dbReference type="GO" id="GO:0006644">
    <property type="term" value="P:phospholipid metabolic process"/>
    <property type="evidence" value="ECO:0007669"/>
    <property type="project" value="TreeGrafter"/>
</dbReference>
<evidence type="ECO:0000256" key="29">
    <source>
        <dbReference type="ARBA" id="ARBA00048227"/>
    </source>
</evidence>
<organism evidence="44 45">
    <name type="scientific">Brachionus calyciflorus</name>
    <dbReference type="NCBI Taxonomy" id="104777"/>
    <lineage>
        <taxon>Eukaryota</taxon>
        <taxon>Metazoa</taxon>
        <taxon>Spiralia</taxon>
        <taxon>Gnathifera</taxon>
        <taxon>Rotifera</taxon>
        <taxon>Eurotatoria</taxon>
        <taxon>Monogononta</taxon>
        <taxon>Pseudotrocha</taxon>
        <taxon>Ploima</taxon>
        <taxon>Brachionidae</taxon>
        <taxon>Brachionus</taxon>
    </lineage>
</organism>
<dbReference type="PANTHER" id="PTHR21325:SF31">
    <property type="entry name" value="GH22081P-RELATED"/>
    <property type="match status" value="1"/>
</dbReference>
<protein>
    <recommendedName>
        <fullName evidence="3">Phospholipase B1, membrane-associated</fullName>
    </recommendedName>
    <alternativeName>
        <fullName evidence="16">Lysophospholipase</fullName>
    </alternativeName>
    <alternativeName>
        <fullName evidence="17">Phospholipase A2</fullName>
    </alternativeName>
    <alternativeName>
        <fullName evidence="19">Phospholipase B/lipase</fullName>
    </alternativeName>
    <alternativeName>
        <fullName evidence="18">Triacylglycerol lipase</fullName>
    </alternativeName>
</protein>
<evidence type="ECO:0000256" key="4">
    <source>
        <dbReference type="ARBA" id="ARBA00022475"/>
    </source>
</evidence>
<comment type="catalytic activity">
    <reaction evidence="24">
        <text>1-hexadecanoyl-2-(9Z)-octadecenoyl-3-octadecanoyl-sn-glycerol + H2O = 1-hexadecanoyl-2-(9Z-octadecenoyl)-sn-glycerol + octadecanoate + H(+)</text>
        <dbReference type="Rhea" id="RHEA:41111"/>
        <dbReference type="ChEBI" id="CHEBI:15377"/>
        <dbReference type="ChEBI" id="CHEBI:15378"/>
        <dbReference type="ChEBI" id="CHEBI:25629"/>
        <dbReference type="ChEBI" id="CHEBI:75466"/>
        <dbReference type="ChEBI" id="CHEBI:77623"/>
    </reaction>
    <physiologicalReaction direction="left-to-right" evidence="24">
        <dbReference type="Rhea" id="RHEA:41112"/>
    </physiologicalReaction>
</comment>
<dbReference type="GO" id="GO:0004622">
    <property type="term" value="F:phosphatidylcholine lysophospholipase activity"/>
    <property type="evidence" value="ECO:0007669"/>
    <property type="project" value="UniProtKB-EC"/>
</dbReference>
<comment type="catalytic activity">
    <reaction evidence="26">
        <text>1-hexadecanoyl-2-(9Z-octadecenoyl)-sn-glycero-3-phospho-(1'-sn-glycerol) + H2O = 1-hexadecanoyl-sn-glycero-3-phospho-(1'-sn-glycerol) + (9Z)-octadecenoate + H(+)</text>
        <dbReference type="Rhea" id="RHEA:40919"/>
        <dbReference type="ChEBI" id="CHEBI:15377"/>
        <dbReference type="ChEBI" id="CHEBI:15378"/>
        <dbReference type="ChEBI" id="CHEBI:30823"/>
        <dbReference type="ChEBI" id="CHEBI:72841"/>
        <dbReference type="ChEBI" id="CHEBI:75158"/>
    </reaction>
    <physiologicalReaction direction="left-to-right" evidence="26">
        <dbReference type="Rhea" id="RHEA:40920"/>
    </physiologicalReaction>
</comment>
<comment type="catalytic activity">
    <reaction evidence="30">
        <text>1-hexadecanoyl-2-(9Z,12Z-octadecadienoyl)-sn-glycero-3-phosphocholine + H2O = 2-(9Z,12Z-octadecadienoyl)-sn-glycero-3-phosphocholine + hexadecanoate + H(+)</text>
        <dbReference type="Rhea" id="RHEA:40971"/>
        <dbReference type="ChEBI" id="CHEBI:7896"/>
        <dbReference type="ChEBI" id="CHEBI:15377"/>
        <dbReference type="ChEBI" id="CHEBI:15378"/>
        <dbReference type="ChEBI" id="CHEBI:73002"/>
        <dbReference type="ChEBI" id="CHEBI:76084"/>
    </reaction>
    <physiologicalReaction direction="left-to-right" evidence="30">
        <dbReference type="Rhea" id="RHEA:40972"/>
    </physiologicalReaction>
</comment>
<proteinExistence type="inferred from homology"/>